<accession>A0A6M3LEL1</accession>
<gene>
    <name evidence="1" type="ORF">MM415B04140_0003</name>
</gene>
<proteinExistence type="predicted"/>
<name>A0A6M3LEL1_9ZZZZ</name>
<organism evidence="1">
    <name type="scientific">viral metagenome</name>
    <dbReference type="NCBI Taxonomy" id="1070528"/>
    <lineage>
        <taxon>unclassified sequences</taxon>
        <taxon>metagenomes</taxon>
        <taxon>organismal metagenomes</taxon>
    </lineage>
</organism>
<sequence>MRLEIHNAKVDTKPENDLLLITGDGRSLNKDLDRFLQFKSPHDVMSIGRSINVYPGRVRHWANVDGPECIWWAEHLPPKNDGKLPIRHTLGDVRGYDVDWDIIDEIKFAPDEEIKWHGTSSLFAVHVGLALGYGKIVLAGCPMDMKGHWFFPDDVGPRWNGESFIAWMEFAKTPEAKKVQSLSGYTKQILSESRNLIEKVEIGR</sequence>
<dbReference type="AlphaFoldDB" id="A0A6M3LEL1"/>
<evidence type="ECO:0000313" key="1">
    <source>
        <dbReference type="EMBL" id="QJA93697.1"/>
    </source>
</evidence>
<reference evidence="1" key="1">
    <citation type="submission" date="2020-03" db="EMBL/GenBank/DDBJ databases">
        <title>The deep terrestrial virosphere.</title>
        <authorList>
            <person name="Holmfeldt K."/>
            <person name="Nilsson E."/>
            <person name="Simone D."/>
            <person name="Lopez-Fernandez M."/>
            <person name="Wu X."/>
            <person name="de Brujin I."/>
            <person name="Lundin D."/>
            <person name="Andersson A."/>
            <person name="Bertilsson S."/>
            <person name="Dopson M."/>
        </authorList>
    </citation>
    <scope>NUCLEOTIDE SEQUENCE</scope>
    <source>
        <strain evidence="1">MM415B04140</strain>
    </source>
</reference>
<dbReference type="EMBL" id="MT143170">
    <property type="protein sequence ID" value="QJA93697.1"/>
    <property type="molecule type" value="Genomic_DNA"/>
</dbReference>
<protein>
    <submittedName>
        <fullName evidence="1">Uncharacterized protein</fullName>
    </submittedName>
</protein>